<organism evidence="9 10">
    <name type="scientific">Zobellia galactanivorans (strain DSM 12802 / CCUG 47099 / CIP 106680 / NCIMB 13871 / Dsij)</name>
    <dbReference type="NCBI Taxonomy" id="63186"/>
    <lineage>
        <taxon>Bacteria</taxon>
        <taxon>Pseudomonadati</taxon>
        <taxon>Bacteroidota</taxon>
        <taxon>Flavobacteriia</taxon>
        <taxon>Flavobacteriales</taxon>
        <taxon>Flavobacteriaceae</taxon>
        <taxon>Zobellia</taxon>
    </lineage>
</organism>
<keyword evidence="4 6" id="KW-1133">Transmembrane helix</keyword>
<feature type="transmembrane region" description="Helical" evidence="6">
    <location>
        <begin position="57"/>
        <end position="77"/>
    </location>
</feature>
<dbReference type="PANTHER" id="PTHR30619">
    <property type="entry name" value="DNA INTERNALIZATION/COMPETENCE PROTEIN COMEC/REC2"/>
    <property type="match status" value="1"/>
</dbReference>
<dbReference type="Pfam" id="PF03772">
    <property type="entry name" value="Competence"/>
    <property type="match status" value="1"/>
</dbReference>
<evidence type="ECO:0000313" key="9">
    <source>
        <dbReference type="EMBL" id="CAZ95245.1"/>
    </source>
</evidence>
<feature type="transmembrane region" description="Helical" evidence="6">
    <location>
        <begin position="251"/>
        <end position="273"/>
    </location>
</feature>
<evidence type="ECO:0000259" key="7">
    <source>
        <dbReference type="Pfam" id="PF03772"/>
    </source>
</evidence>
<reference evidence="10" key="1">
    <citation type="submission" date="2009-07" db="EMBL/GenBank/DDBJ databases">
        <title>Complete genome sequence of Zobellia galactanivorans Dsij.</title>
        <authorList>
            <consortium name="Genoscope - CEA"/>
        </authorList>
    </citation>
    <scope>NUCLEOTIDE SEQUENCE [LARGE SCALE GENOMIC DNA]</scope>
    <source>
        <strain evidence="10">DSM 12802 / CCUG 47099 / CIP 106680 / NCIMB 13871 / Dsij</strain>
    </source>
</reference>
<dbReference type="PANTHER" id="PTHR30619:SF1">
    <property type="entry name" value="RECOMBINATION PROTEIN 2"/>
    <property type="match status" value="1"/>
</dbReference>
<dbReference type="NCBIfam" id="TIGR00360">
    <property type="entry name" value="ComEC_N-term"/>
    <property type="match status" value="1"/>
</dbReference>
<feature type="transmembrane region" description="Helical" evidence="6">
    <location>
        <begin position="481"/>
        <end position="499"/>
    </location>
</feature>
<evidence type="ECO:0000256" key="4">
    <source>
        <dbReference type="ARBA" id="ARBA00022989"/>
    </source>
</evidence>
<feature type="transmembrane region" description="Helical" evidence="6">
    <location>
        <begin position="419"/>
        <end position="441"/>
    </location>
</feature>
<feature type="transmembrane region" description="Helical" evidence="6">
    <location>
        <begin position="349"/>
        <end position="368"/>
    </location>
</feature>
<dbReference type="OrthoDB" id="9761531at2"/>
<keyword evidence="3 6" id="KW-0812">Transmembrane</keyword>
<keyword evidence="10" id="KW-1185">Reference proteome</keyword>
<evidence type="ECO:0000259" key="8">
    <source>
        <dbReference type="Pfam" id="PF13567"/>
    </source>
</evidence>
<evidence type="ECO:0000256" key="6">
    <source>
        <dbReference type="SAM" id="Phobius"/>
    </source>
</evidence>
<dbReference type="GO" id="GO:0005886">
    <property type="term" value="C:plasma membrane"/>
    <property type="evidence" value="ECO:0007669"/>
    <property type="project" value="UniProtKB-SubCell"/>
</dbReference>
<dbReference type="Pfam" id="PF13567">
    <property type="entry name" value="DUF4131"/>
    <property type="match status" value="1"/>
</dbReference>
<evidence type="ECO:0000256" key="3">
    <source>
        <dbReference type="ARBA" id="ARBA00022692"/>
    </source>
</evidence>
<dbReference type="Proteomes" id="UP000008898">
    <property type="component" value="Chromosome"/>
</dbReference>
<dbReference type="EMBL" id="FP476056">
    <property type="protein sequence ID" value="CAZ95245.1"/>
    <property type="molecule type" value="Genomic_DNA"/>
</dbReference>
<dbReference type="STRING" id="63186.ZOBELLIA_1188"/>
<dbReference type="HOGENOM" id="CLU_010363_5_0_10"/>
<evidence type="ECO:0000313" key="10">
    <source>
        <dbReference type="Proteomes" id="UP000008898"/>
    </source>
</evidence>
<evidence type="ECO:0000256" key="5">
    <source>
        <dbReference type="ARBA" id="ARBA00023136"/>
    </source>
</evidence>
<dbReference type="InterPro" id="IPR052159">
    <property type="entry name" value="Competence_DNA_uptake"/>
</dbReference>
<reference evidence="9 10" key="2">
    <citation type="journal article" date="2012" name="Environ. Microbiol.">
        <title>Characterization of the first alginolytic operons in a marine bacterium: from their emergence in marine Flavobacteriia to their independent transfers to marine Proteobacteria and human gut Bacteroides.</title>
        <authorList>
            <person name="Thomas F."/>
            <person name="Barbeyron T."/>
            <person name="Tonon T."/>
            <person name="Genicot S."/>
            <person name="Czjzek M."/>
            <person name="Michel G."/>
        </authorList>
    </citation>
    <scope>NUCLEOTIDE SEQUENCE [LARGE SCALE GENOMIC DNA]</scope>
    <source>
        <strain evidence="10">DSM 12802 / CCUG 47099 / CIP 106680 / NCIMB 13871 / Dsij</strain>
    </source>
</reference>
<evidence type="ECO:0000256" key="1">
    <source>
        <dbReference type="ARBA" id="ARBA00004651"/>
    </source>
</evidence>
<comment type="subcellular location">
    <subcellularLocation>
        <location evidence="1">Cell membrane</location>
        <topology evidence="1">Multi-pass membrane protein</topology>
    </subcellularLocation>
</comment>
<keyword evidence="5 6" id="KW-0472">Membrane</keyword>
<accession>G0LAE5</accession>
<dbReference type="RefSeq" id="WP_013992554.1">
    <property type="nucleotide sequence ID" value="NC_015844.1"/>
</dbReference>
<dbReference type="KEGG" id="zga:ZOBELLIA_1188"/>
<proteinExistence type="predicted"/>
<dbReference type="InterPro" id="IPR004477">
    <property type="entry name" value="ComEC_N"/>
</dbReference>
<keyword evidence="2" id="KW-1003">Cell membrane</keyword>
<feature type="transmembrane region" description="Helical" evidence="6">
    <location>
        <begin position="328"/>
        <end position="344"/>
    </location>
</feature>
<protein>
    <submittedName>
        <fullName evidence="9">Competence protein</fullName>
    </submittedName>
</protein>
<name>G0LAE5_ZOBGA</name>
<feature type="transmembrane region" description="Helical" evidence="6">
    <location>
        <begin position="7"/>
        <end position="25"/>
    </location>
</feature>
<dbReference type="InterPro" id="IPR025405">
    <property type="entry name" value="DUF4131"/>
</dbReference>
<gene>
    <name evidence="9" type="ordered locus">zobellia_1188</name>
</gene>
<feature type="transmembrane region" description="Helical" evidence="6">
    <location>
        <begin position="285"/>
        <end position="308"/>
    </location>
</feature>
<evidence type="ECO:0000256" key="2">
    <source>
        <dbReference type="ARBA" id="ARBA00022475"/>
    </source>
</evidence>
<feature type="transmembrane region" description="Helical" evidence="6">
    <location>
        <begin position="506"/>
        <end position="522"/>
    </location>
</feature>
<feature type="domain" description="ComEC/Rec2-related protein" evidence="7">
    <location>
        <begin position="230"/>
        <end position="500"/>
    </location>
</feature>
<feature type="transmembrane region" description="Helical" evidence="6">
    <location>
        <begin position="388"/>
        <end position="407"/>
    </location>
</feature>
<sequence length="672" mass="75923">MKLLRFIPIKLTLVLILGIIVGNYLQLPVPYPMATCLALLVALGILRFNDKWNESHLFGYLAVLTTLSTGIFATSLAHPENQANHYLNHDFKGNHTWHIKISRVLKPTSFSDRYIGEIRGLDQQRATGKVLLNLTPDSTLQKFQVDDELVWYGSITKTREALNPHQFNYKAYLNGLGISHQIQMAPKAFISLEKTSSSLYGLAAKTRNHIISQLRKARFGKDELSIIQALLLGQRNDISEETYTDYKNAGAVHILAVSGLHIGILLLLLQFLLRPIERLPKGKSVKLAMTVILLWGFAFLSGLSASVVRAVTMFSFLAYSMYLNRPNNTFNILALSMFFILLAIDPNLLFQVGFQMSYTAVLAIVWFYPRIQKLWLPKNLVVRKAWELLSVSIAAQLGVLPISLFYFHQFPALFFISNLLIVPALGALLGIGILIILLALADVYPNLLISSYDTLIGWMNSIIAWVAQQEAFVFKNIPFDGVQMALAYAGLFCLALLIGRPNFKKVLALAMTVITFQLWLLYCHYEASEKNVLLLVHQTKNTALIHQMGKELQGISRDTARLGTIIRDYSVAERISDISYPNLKNSYVWKDKKLLVIDSLAVYPGNNRQVDYLILTQSPKLNLERVIAKLEPRCIIADGSNYKSYIDRWKQTCLKRKLPFHATGEKGAYYFD</sequence>
<dbReference type="AlphaFoldDB" id="G0LAE5"/>
<dbReference type="PATRIC" id="fig|63186.3.peg.1171"/>
<feature type="domain" description="DUF4131" evidence="8">
    <location>
        <begin position="27"/>
        <end position="183"/>
    </location>
</feature>